<gene>
    <name evidence="1" type="ORF">WH96_06840</name>
</gene>
<evidence type="ECO:0000313" key="2">
    <source>
        <dbReference type="Proteomes" id="UP000035444"/>
    </source>
</evidence>
<dbReference type="InterPro" id="IPR007060">
    <property type="entry name" value="FtsL/DivIC"/>
</dbReference>
<dbReference type="EMBL" id="LAQL01000004">
    <property type="protein sequence ID" value="KLN61356.1"/>
    <property type="molecule type" value="Genomic_DNA"/>
</dbReference>
<keyword evidence="2" id="KW-1185">Reference proteome</keyword>
<dbReference type="Proteomes" id="UP000035444">
    <property type="component" value="Unassembled WGS sequence"/>
</dbReference>
<dbReference type="Pfam" id="PF04977">
    <property type="entry name" value="DivIC"/>
    <property type="match status" value="1"/>
</dbReference>
<dbReference type="OrthoDB" id="9815600at2"/>
<accession>A0A0H2MGL9</accession>
<protein>
    <submittedName>
        <fullName evidence="1">Septum formation initiator</fullName>
    </submittedName>
</protein>
<sequence>MSLFREIHKRSRVVIPQVLGASLVAYFAYHTIEGDRGVWAWIHLTQNLQAKQTEMFSIQSERQELESRVALLRPDNLDPDLLEERARDVLNYGRENEYLIIQKR</sequence>
<comment type="caution">
    <text evidence="1">The sequence shown here is derived from an EMBL/GenBank/DDBJ whole genome shotgun (WGS) entry which is preliminary data.</text>
</comment>
<dbReference type="AlphaFoldDB" id="A0A0H2MGL9"/>
<name>A0A0H2MGL9_9PROT</name>
<dbReference type="RefSeq" id="WP_047763435.1">
    <property type="nucleotide sequence ID" value="NZ_LAQL01000004.1"/>
</dbReference>
<evidence type="ECO:0000313" key="1">
    <source>
        <dbReference type="EMBL" id="KLN61356.1"/>
    </source>
</evidence>
<organism evidence="1 2">
    <name type="scientific">Kiloniella spongiae</name>
    <dbReference type="NCBI Taxonomy" id="1489064"/>
    <lineage>
        <taxon>Bacteria</taxon>
        <taxon>Pseudomonadati</taxon>
        <taxon>Pseudomonadota</taxon>
        <taxon>Alphaproteobacteria</taxon>
        <taxon>Rhodospirillales</taxon>
        <taxon>Kiloniellaceae</taxon>
        <taxon>Kiloniella</taxon>
    </lineage>
</organism>
<reference evidence="1 2" key="1">
    <citation type="submission" date="2015-03" db="EMBL/GenBank/DDBJ databases">
        <title>Genome Sequence of Kiloniella spongiae MEBiC09566, isolated from a marine sponge.</title>
        <authorList>
            <person name="Shao Z."/>
            <person name="Wang L."/>
            <person name="Li X."/>
        </authorList>
    </citation>
    <scope>NUCLEOTIDE SEQUENCE [LARGE SCALE GENOMIC DNA]</scope>
    <source>
        <strain evidence="1 2">MEBiC09566</strain>
    </source>
</reference>
<proteinExistence type="predicted"/>
<dbReference type="STRING" id="1489064.WH96_06840"/>